<proteinExistence type="predicted"/>
<dbReference type="PANTHER" id="PTHR33990">
    <property type="entry name" value="PROTEIN YJDN-RELATED"/>
    <property type="match status" value="1"/>
</dbReference>
<evidence type="ECO:0000313" key="4">
    <source>
        <dbReference type="Proteomes" id="UP000305887"/>
    </source>
</evidence>
<comment type="caution">
    <text evidence="3">The sequence shown here is derived from an EMBL/GenBank/DDBJ whole genome shotgun (WGS) entry which is preliminary data.</text>
</comment>
<evidence type="ECO:0000313" key="3">
    <source>
        <dbReference type="EMBL" id="TNC48939.1"/>
    </source>
</evidence>
<gene>
    <name evidence="3" type="ORF">FHG66_12255</name>
</gene>
<dbReference type="Proteomes" id="UP000305887">
    <property type="component" value="Unassembled WGS sequence"/>
</dbReference>
<reference evidence="3 4" key="1">
    <citation type="submission" date="2019-06" db="EMBL/GenBank/DDBJ databases">
        <title>YIM 131921 draft genome.</title>
        <authorList>
            <person name="Jiang L."/>
        </authorList>
    </citation>
    <scope>NUCLEOTIDE SEQUENCE [LARGE SCALE GENOMIC DNA]</scope>
    <source>
        <strain evidence="3 4">YIM 131921</strain>
    </source>
</reference>
<protein>
    <submittedName>
        <fullName evidence="3">VOC family protein</fullName>
    </submittedName>
</protein>
<sequence>MPTIPYLHFQGQCAEALAFYASALGGSDLAIMRYSESPQAPEDWKSLDRVMHGQVRIGEGILMASDFPPGSDGHPQAGVSVMQTFGDSESARSTFERLSEGGAVIQRFAPTFFSRGFGMLRDRFGTHWIISAEPENGTARDQAADAEPEAHPT</sequence>
<accession>A0A5C4MW40</accession>
<dbReference type="CDD" id="cd06588">
    <property type="entry name" value="PhnB_like"/>
    <property type="match status" value="1"/>
</dbReference>
<feature type="domain" description="PhnB-like" evidence="2">
    <location>
        <begin position="4"/>
        <end position="130"/>
    </location>
</feature>
<dbReference type="SUPFAM" id="SSF54593">
    <property type="entry name" value="Glyoxalase/Bleomycin resistance protein/Dihydroxybiphenyl dioxygenase"/>
    <property type="match status" value="1"/>
</dbReference>
<dbReference type="InterPro" id="IPR028973">
    <property type="entry name" value="PhnB-like"/>
</dbReference>
<dbReference type="Gene3D" id="3.10.180.10">
    <property type="entry name" value="2,3-Dihydroxybiphenyl 1,2-Dioxygenase, domain 1"/>
    <property type="match status" value="1"/>
</dbReference>
<feature type="region of interest" description="Disordered" evidence="1">
    <location>
        <begin position="133"/>
        <end position="153"/>
    </location>
</feature>
<name>A0A5C4MW40_9RHOB</name>
<organism evidence="3 4">
    <name type="scientific">Rubellimicrobium rubrum</name>
    <dbReference type="NCBI Taxonomy" id="2585369"/>
    <lineage>
        <taxon>Bacteria</taxon>
        <taxon>Pseudomonadati</taxon>
        <taxon>Pseudomonadota</taxon>
        <taxon>Alphaproteobacteria</taxon>
        <taxon>Rhodobacterales</taxon>
        <taxon>Roseobacteraceae</taxon>
        <taxon>Rubellimicrobium</taxon>
    </lineage>
</organism>
<keyword evidence="4" id="KW-1185">Reference proteome</keyword>
<dbReference type="OrthoDB" id="9795306at2"/>
<dbReference type="InterPro" id="IPR029068">
    <property type="entry name" value="Glyas_Bleomycin-R_OHBP_Dase"/>
</dbReference>
<dbReference type="PANTHER" id="PTHR33990:SF1">
    <property type="entry name" value="PROTEIN YJDN"/>
    <property type="match status" value="1"/>
</dbReference>
<dbReference type="RefSeq" id="WP_139077163.1">
    <property type="nucleotide sequence ID" value="NZ_VDFU01000014.1"/>
</dbReference>
<dbReference type="AlphaFoldDB" id="A0A5C4MW40"/>
<evidence type="ECO:0000256" key="1">
    <source>
        <dbReference type="SAM" id="MobiDB-lite"/>
    </source>
</evidence>
<dbReference type="EMBL" id="VDFU01000014">
    <property type="protein sequence ID" value="TNC48939.1"/>
    <property type="molecule type" value="Genomic_DNA"/>
</dbReference>
<evidence type="ECO:0000259" key="2">
    <source>
        <dbReference type="Pfam" id="PF06983"/>
    </source>
</evidence>
<dbReference type="Pfam" id="PF06983">
    <property type="entry name" value="3-dmu-9_3-mt"/>
    <property type="match status" value="1"/>
</dbReference>